<evidence type="ECO:0000313" key="2">
    <source>
        <dbReference type="EMBL" id="AWO96961.1"/>
    </source>
</evidence>
<keyword evidence="3" id="KW-1185">Reference proteome</keyword>
<dbReference type="EMBL" id="CP026243">
    <property type="protein sequence ID" value="AWO96961.1"/>
    <property type="molecule type" value="Genomic_DNA"/>
</dbReference>
<gene>
    <name evidence="2" type="ORF">SMAX5B_012141</name>
</gene>
<evidence type="ECO:0000256" key="1">
    <source>
        <dbReference type="SAM" id="MobiDB-lite"/>
    </source>
</evidence>
<dbReference type="AlphaFoldDB" id="A0A2U9AZH3"/>
<reference evidence="2 3" key="1">
    <citation type="submission" date="2017-12" db="EMBL/GenBank/DDBJ databases">
        <title>Integrating genomic resources of turbot (Scophthalmus maximus) in depth evaluation of genetic and physical mapping variation across individuals.</title>
        <authorList>
            <person name="Martinez P."/>
        </authorList>
    </citation>
    <scope>NUCLEOTIDE SEQUENCE [LARGE SCALE GENOMIC DNA]</scope>
</reference>
<protein>
    <submittedName>
        <fullName evidence="2">Uncharacterized protein</fullName>
    </submittedName>
</protein>
<feature type="compositionally biased region" description="Polar residues" evidence="1">
    <location>
        <begin position="9"/>
        <end position="19"/>
    </location>
</feature>
<organism evidence="2 3">
    <name type="scientific">Scophthalmus maximus</name>
    <name type="common">Turbot</name>
    <name type="synonym">Psetta maxima</name>
    <dbReference type="NCBI Taxonomy" id="52904"/>
    <lineage>
        <taxon>Eukaryota</taxon>
        <taxon>Metazoa</taxon>
        <taxon>Chordata</taxon>
        <taxon>Craniata</taxon>
        <taxon>Vertebrata</taxon>
        <taxon>Euteleostomi</taxon>
        <taxon>Actinopterygii</taxon>
        <taxon>Neopterygii</taxon>
        <taxon>Teleostei</taxon>
        <taxon>Neoteleostei</taxon>
        <taxon>Acanthomorphata</taxon>
        <taxon>Carangaria</taxon>
        <taxon>Pleuronectiformes</taxon>
        <taxon>Pleuronectoidei</taxon>
        <taxon>Scophthalmidae</taxon>
        <taxon>Scophthalmus</taxon>
    </lineage>
</organism>
<dbReference type="Proteomes" id="UP000246464">
    <property type="component" value="Chromosome 1"/>
</dbReference>
<feature type="region of interest" description="Disordered" evidence="1">
    <location>
        <begin position="1"/>
        <end position="26"/>
    </location>
</feature>
<evidence type="ECO:0000313" key="3">
    <source>
        <dbReference type="Proteomes" id="UP000246464"/>
    </source>
</evidence>
<name>A0A2U9AZH3_SCOMX</name>
<sequence>MKEGEFQNCRPTHQLNNLSAAEDRGRTLPPVTLQEMVPRRVHIFGLLDF</sequence>
<accession>A0A2U9AZH3</accession>
<proteinExistence type="predicted"/>